<sequence>MFKKLLILAGVVAVAAVVAQKIKASNDERALWHEATTSPDLR</sequence>
<protein>
    <submittedName>
        <fullName evidence="1">Uncharacterized protein</fullName>
    </submittedName>
</protein>
<dbReference type="AlphaFoldDB" id="A0A1C5HP35"/>
<reference evidence="2" key="1">
    <citation type="submission" date="2016-06" db="EMBL/GenBank/DDBJ databases">
        <authorList>
            <person name="Varghese N."/>
        </authorList>
    </citation>
    <scope>NUCLEOTIDE SEQUENCE [LARGE SCALE GENOMIC DNA]</scope>
    <source>
        <strain evidence="2">DSM 43171</strain>
    </source>
</reference>
<gene>
    <name evidence="1" type="ORF">GA0070560_105158</name>
</gene>
<dbReference type="InterPro" id="IPR047990">
    <property type="entry name" value="DLW39-like"/>
</dbReference>
<evidence type="ECO:0000313" key="2">
    <source>
        <dbReference type="Proteomes" id="UP000199408"/>
    </source>
</evidence>
<dbReference type="EMBL" id="FMDN01000005">
    <property type="protein sequence ID" value="SCG47738.1"/>
    <property type="molecule type" value="Genomic_DNA"/>
</dbReference>
<name>A0A1C5HP35_9ACTN</name>
<dbReference type="RefSeq" id="WP_211565796.1">
    <property type="nucleotide sequence ID" value="NZ_FMDN01000005.1"/>
</dbReference>
<accession>A0A1C5HP35</accession>
<dbReference type="Proteomes" id="UP000199408">
    <property type="component" value="Unassembled WGS sequence"/>
</dbReference>
<organism evidence="1 2">
    <name type="scientific">Micromonospora halophytica</name>
    <dbReference type="NCBI Taxonomy" id="47864"/>
    <lineage>
        <taxon>Bacteria</taxon>
        <taxon>Bacillati</taxon>
        <taxon>Actinomycetota</taxon>
        <taxon>Actinomycetes</taxon>
        <taxon>Micromonosporales</taxon>
        <taxon>Micromonosporaceae</taxon>
        <taxon>Micromonospora</taxon>
    </lineage>
</organism>
<dbReference type="NCBIfam" id="NF038356">
    <property type="entry name" value="actino_DLW39"/>
    <property type="match status" value="1"/>
</dbReference>
<proteinExistence type="predicted"/>
<evidence type="ECO:0000313" key="1">
    <source>
        <dbReference type="EMBL" id="SCG47738.1"/>
    </source>
</evidence>
<keyword evidence="2" id="KW-1185">Reference proteome</keyword>